<accession>A0A5S9F182</accession>
<dbReference type="Gene3D" id="1.25.40.10">
    <property type="entry name" value="Tetratricopeptide repeat domain"/>
    <property type="match status" value="1"/>
</dbReference>
<dbReference type="Gene3D" id="1.10.510.10">
    <property type="entry name" value="Transferase(Phosphotransferase) domain 1"/>
    <property type="match status" value="1"/>
</dbReference>
<dbReference type="SMART" id="SM00220">
    <property type="entry name" value="S_TKc"/>
    <property type="match status" value="1"/>
</dbReference>
<reference evidence="5 6" key="1">
    <citation type="submission" date="2019-08" db="EMBL/GenBank/DDBJ databases">
        <title>Complete genome sequence of Candidatus Uab amorphum.</title>
        <authorList>
            <person name="Shiratori T."/>
            <person name="Suzuki S."/>
            <person name="Kakizawa Y."/>
            <person name="Ishida K."/>
        </authorList>
    </citation>
    <scope>NUCLEOTIDE SEQUENCE [LARGE SCALE GENOMIC DNA]</scope>
    <source>
        <strain evidence="5 6">SRT547</strain>
    </source>
</reference>
<dbReference type="AlphaFoldDB" id="A0A5S9F182"/>
<keyword evidence="5" id="KW-0808">Transferase</keyword>
<sequence>MKHDMPNSLCPGQTFAQYRIDSYLGHGAMGVVYKVFDPQRNQYVALKILQMTALGQKHRESFIREVKAIAHLNHKNVVKLYDVGSHPQYYFTMEYVPGRTLAEVIAEENISQNVVGKIFSKLALALYHAHTRNIVHGDIKPRNIIISKNWEPKITDFGLAYKKNAERKESRVQGTPAYLSPEQLKNSKVDKRSDIYALGVTMYRTLTGKLPFDEKNPAALFYQISHSSPAPLRSINTSISPCLQNICLKCLEKCPENRYANGKFLYNDLQSFLYPVWYSHPLLRKCFSAKIAELLLVASVLILAFVYATSKPSVSEVHSIWEFERDKLLRKEYKSRMMYIDQMRLDAHMKNFDRHHEDDSWKNEVIYRWRKQLKIGKNSPPRLLFSFARSILKLKDMFGIANLGSNNIPFAQLCIWGNLQALKANNQELTQKFRVLMAIVRGKKEDDNPLPSHLADTNYYLAMHAVGTQREQYLLRGIACEPLPYLLKELVSFYHAHHLYEKTIHTAEVCLKKYPYDMVVRYYLAINLFYSGNTTKALYHLNIVDKHYYSGHKELLFLQRAQIYMTQSKWKLARQNLQKAQGWINKHHKDKTARATVNSLCKDWLRVLSKIRNNNWNFDLPRKGMEAKFYYSLGKIEKAYALINHVNYASLRFAIYRAMLERQGKKIAKVSPVWRKAYNDVITCAKNSLSPKNNLSIYYEYMYLFLRKCPKNERVIYLKQSANLRQKMQQRLQYHYERYASEAHLAYENGQMAKAVFLWERAIAKAPWCKEHYRKLRDDALAATLNLQKK</sequence>
<evidence type="ECO:0000313" key="6">
    <source>
        <dbReference type="Proteomes" id="UP000326354"/>
    </source>
</evidence>
<proteinExistence type="predicted"/>
<keyword evidence="6" id="KW-1185">Reference proteome</keyword>
<dbReference type="SUPFAM" id="SSF48452">
    <property type="entry name" value="TPR-like"/>
    <property type="match status" value="1"/>
</dbReference>
<dbReference type="InterPro" id="IPR011009">
    <property type="entry name" value="Kinase-like_dom_sf"/>
</dbReference>
<dbReference type="InterPro" id="IPR000719">
    <property type="entry name" value="Prot_kinase_dom"/>
</dbReference>
<evidence type="ECO:0000259" key="4">
    <source>
        <dbReference type="PROSITE" id="PS50011"/>
    </source>
</evidence>
<evidence type="ECO:0000256" key="3">
    <source>
        <dbReference type="PROSITE-ProRule" id="PRU10141"/>
    </source>
</evidence>
<dbReference type="KEGG" id="uam:UABAM_00728"/>
<dbReference type="CDD" id="cd14014">
    <property type="entry name" value="STKc_PknB_like"/>
    <property type="match status" value="1"/>
</dbReference>
<feature type="domain" description="Protein kinase" evidence="4">
    <location>
        <begin position="18"/>
        <end position="283"/>
    </location>
</feature>
<dbReference type="Proteomes" id="UP000326354">
    <property type="component" value="Chromosome"/>
</dbReference>
<gene>
    <name evidence="5" type="ORF">UABAM_00728</name>
</gene>
<keyword evidence="1 3" id="KW-0547">Nucleotide-binding</keyword>
<dbReference type="GO" id="GO:0004674">
    <property type="term" value="F:protein serine/threonine kinase activity"/>
    <property type="evidence" value="ECO:0007669"/>
    <property type="project" value="InterPro"/>
</dbReference>
<dbReference type="PROSITE" id="PS00107">
    <property type="entry name" value="PROTEIN_KINASE_ATP"/>
    <property type="match status" value="1"/>
</dbReference>
<dbReference type="OrthoDB" id="9788659at2"/>
<feature type="binding site" evidence="3">
    <location>
        <position position="47"/>
    </location>
    <ligand>
        <name>ATP</name>
        <dbReference type="ChEBI" id="CHEBI:30616"/>
    </ligand>
</feature>
<dbReference type="InterPro" id="IPR017441">
    <property type="entry name" value="Protein_kinase_ATP_BS"/>
</dbReference>
<keyword evidence="2 3" id="KW-0067">ATP-binding</keyword>
<dbReference type="PROSITE" id="PS00108">
    <property type="entry name" value="PROTEIN_KINASE_ST"/>
    <property type="match status" value="1"/>
</dbReference>
<dbReference type="Pfam" id="PF00069">
    <property type="entry name" value="Pkinase"/>
    <property type="match status" value="1"/>
</dbReference>
<dbReference type="GO" id="GO:0005737">
    <property type="term" value="C:cytoplasm"/>
    <property type="evidence" value="ECO:0007669"/>
    <property type="project" value="TreeGrafter"/>
</dbReference>
<dbReference type="SUPFAM" id="SSF56112">
    <property type="entry name" value="Protein kinase-like (PK-like)"/>
    <property type="match status" value="1"/>
</dbReference>
<evidence type="ECO:0000256" key="2">
    <source>
        <dbReference type="ARBA" id="ARBA00022840"/>
    </source>
</evidence>
<evidence type="ECO:0000256" key="1">
    <source>
        <dbReference type="ARBA" id="ARBA00022741"/>
    </source>
</evidence>
<keyword evidence="5" id="KW-0418">Kinase</keyword>
<dbReference type="GO" id="GO:0005524">
    <property type="term" value="F:ATP binding"/>
    <property type="evidence" value="ECO:0007669"/>
    <property type="project" value="UniProtKB-UniRule"/>
</dbReference>
<dbReference type="InterPro" id="IPR011990">
    <property type="entry name" value="TPR-like_helical_dom_sf"/>
</dbReference>
<protein>
    <submittedName>
        <fullName evidence="5">Protein kinase</fullName>
    </submittedName>
</protein>
<name>A0A5S9F182_UABAM</name>
<evidence type="ECO:0000313" key="5">
    <source>
        <dbReference type="EMBL" id="BBM82385.1"/>
    </source>
</evidence>
<dbReference type="PANTHER" id="PTHR24348:SF70">
    <property type="entry name" value="PROTEIN KINASE DOMAIN CONTAINING PROTEIN"/>
    <property type="match status" value="1"/>
</dbReference>
<dbReference type="PROSITE" id="PS50011">
    <property type="entry name" value="PROTEIN_KINASE_DOM"/>
    <property type="match status" value="1"/>
</dbReference>
<dbReference type="EMBL" id="AP019860">
    <property type="protein sequence ID" value="BBM82385.1"/>
    <property type="molecule type" value="Genomic_DNA"/>
</dbReference>
<dbReference type="InterPro" id="IPR008271">
    <property type="entry name" value="Ser/Thr_kinase_AS"/>
</dbReference>
<dbReference type="InterPro" id="IPR045269">
    <property type="entry name" value="Atg1-like"/>
</dbReference>
<organism evidence="5 6">
    <name type="scientific">Uabimicrobium amorphum</name>
    <dbReference type="NCBI Taxonomy" id="2596890"/>
    <lineage>
        <taxon>Bacteria</taxon>
        <taxon>Pseudomonadati</taxon>
        <taxon>Planctomycetota</taxon>
        <taxon>Candidatus Uabimicrobiia</taxon>
        <taxon>Candidatus Uabimicrobiales</taxon>
        <taxon>Candidatus Uabimicrobiaceae</taxon>
        <taxon>Candidatus Uabimicrobium</taxon>
    </lineage>
</organism>
<dbReference type="PANTHER" id="PTHR24348">
    <property type="entry name" value="SERINE/THREONINE-PROTEIN KINASE UNC-51-RELATED"/>
    <property type="match status" value="1"/>
</dbReference>
<dbReference type="RefSeq" id="WP_151966634.1">
    <property type="nucleotide sequence ID" value="NZ_AP019860.1"/>
</dbReference>